<dbReference type="GO" id="GO:0005509">
    <property type="term" value="F:calcium ion binding"/>
    <property type="evidence" value="ECO:0007669"/>
    <property type="project" value="InterPro"/>
</dbReference>
<dbReference type="GO" id="GO:0016460">
    <property type="term" value="C:myosin II complex"/>
    <property type="evidence" value="ECO:0007669"/>
    <property type="project" value="TreeGrafter"/>
</dbReference>
<protein>
    <recommendedName>
        <fullName evidence="2">Calmodulin</fullName>
    </recommendedName>
</protein>
<evidence type="ECO:0000256" key="5">
    <source>
        <dbReference type="ARBA" id="ARBA00022990"/>
    </source>
</evidence>
<evidence type="ECO:0000313" key="7">
    <source>
        <dbReference type="EMBL" id="CEM15800.1"/>
    </source>
</evidence>
<dbReference type="SUPFAM" id="SSF47473">
    <property type="entry name" value="EF-hand"/>
    <property type="match status" value="1"/>
</dbReference>
<gene>
    <name evidence="7" type="ORF">Cvel_3561</name>
</gene>
<dbReference type="InterPro" id="IPR011992">
    <property type="entry name" value="EF-hand-dom_pair"/>
</dbReference>
<dbReference type="Gene3D" id="1.10.238.10">
    <property type="entry name" value="EF-hand"/>
    <property type="match status" value="1"/>
</dbReference>
<evidence type="ECO:0000259" key="6">
    <source>
        <dbReference type="PROSITE" id="PS50222"/>
    </source>
</evidence>
<dbReference type="EMBL" id="CDMZ01000507">
    <property type="protein sequence ID" value="CEM15800.1"/>
    <property type="molecule type" value="Genomic_DNA"/>
</dbReference>
<keyword evidence="3" id="KW-0479">Metal-binding</keyword>
<sequence length="175" mass="19791">MSLGIEVGGVTYTLTEDKVNLYLAAFGIFDKKDDGTVSVEDTGALWRSVMLNPTEEEIGRLKEKLNPEGDGFFTLHQFLKLCEDSDIWKASTIREDDLLEAFKEFDYDGTGHVTTPMLRFILQANGEGLRDDEADEFVEWAQKAQQNGLNVMVEPGRFNYELLVKALIDKNPNVY</sequence>
<name>A0A0G4FNH0_9ALVE</name>
<evidence type="ECO:0000256" key="4">
    <source>
        <dbReference type="ARBA" id="ARBA00022737"/>
    </source>
</evidence>
<dbReference type="InterPro" id="IPR002048">
    <property type="entry name" value="EF_hand_dom"/>
</dbReference>
<comment type="similarity">
    <text evidence="1">Belongs to the centrin family.</text>
</comment>
<dbReference type="VEuPathDB" id="CryptoDB:Cvel_3561"/>
<dbReference type="PhylomeDB" id="A0A0G4FNH0"/>
<dbReference type="PROSITE" id="PS50222">
    <property type="entry name" value="EF_HAND_2"/>
    <property type="match status" value="1"/>
</dbReference>
<accession>A0A0G4FNH0</accession>
<dbReference type="FunFam" id="1.10.238.10:FF:000178">
    <property type="entry name" value="Calmodulin-2 A"/>
    <property type="match status" value="1"/>
</dbReference>
<dbReference type="InterPro" id="IPR050230">
    <property type="entry name" value="CALM/Myosin/TropC-like"/>
</dbReference>
<dbReference type="PANTHER" id="PTHR23048">
    <property type="entry name" value="MYOSIN LIGHT CHAIN 1, 3"/>
    <property type="match status" value="1"/>
</dbReference>
<keyword evidence="5" id="KW-0007">Acetylation</keyword>
<reference evidence="7" key="1">
    <citation type="submission" date="2014-11" db="EMBL/GenBank/DDBJ databases">
        <authorList>
            <person name="Otto D Thomas"/>
            <person name="Naeem Raeece"/>
        </authorList>
    </citation>
    <scope>NUCLEOTIDE SEQUENCE</scope>
</reference>
<evidence type="ECO:0000256" key="3">
    <source>
        <dbReference type="ARBA" id="ARBA00022723"/>
    </source>
</evidence>
<organism evidence="7">
    <name type="scientific">Chromera velia CCMP2878</name>
    <dbReference type="NCBI Taxonomy" id="1169474"/>
    <lineage>
        <taxon>Eukaryota</taxon>
        <taxon>Sar</taxon>
        <taxon>Alveolata</taxon>
        <taxon>Colpodellida</taxon>
        <taxon>Chromeraceae</taxon>
        <taxon>Chromera</taxon>
    </lineage>
</organism>
<evidence type="ECO:0000256" key="1">
    <source>
        <dbReference type="ARBA" id="ARBA00005253"/>
    </source>
</evidence>
<dbReference type="PANTHER" id="PTHR23048:SF0">
    <property type="entry name" value="CALMODULIN LIKE 3"/>
    <property type="match status" value="1"/>
</dbReference>
<evidence type="ECO:0000256" key="2">
    <source>
        <dbReference type="ARBA" id="ARBA00020786"/>
    </source>
</evidence>
<keyword evidence="4" id="KW-0677">Repeat</keyword>
<proteinExistence type="inferred from homology"/>
<dbReference type="AlphaFoldDB" id="A0A0G4FNH0"/>
<feature type="domain" description="EF-hand" evidence="6">
    <location>
        <begin position="93"/>
        <end position="128"/>
    </location>
</feature>